<protein>
    <submittedName>
        <fullName evidence="2">Uncharacterized protein</fullName>
    </submittedName>
</protein>
<feature type="region of interest" description="Disordered" evidence="1">
    <location>
        <begin position="1"/>
        <end position="80"/>
    </location>
</feature>
<evidence type="ECO:0000256" key="1">
    <source>
        <dbReference type="SAM" id="MobiDB-lite"/>
    </source>
</evidence>
<evidence type="ECO:0000313" key="3">
    <source>
        <dbReference type="Proteomes" id="UP001159363"/>
    </source>
</evidence>
<comment type="caution">
    <text evidence="2">The sequence shown here is derived from an EMBL/GenBank/DDBJ whole genome shotgun (WGS) entry which is preliminary data.</text>
</comment>
<accession>A0ABQ9ILG3</accession>
<keyword evidence="3" id="KW-1185">Reference proteome</keyword>
<proteinExistence type="predicted"/>
<evidence type="ECO:0000313" key="2">
    <source>
        <dbReference type="EMBL" id="KAJ8897514.1"/>
    </source>
</evidence>
<gene>
    <name evidence="2" type="ORF">PR048_002861</name>
</gene>
<sequence>MPRCAARHSSQNILAHPLRSSASPAGRGGVLTPSGSAVNHSRPPGDTTASGSAWEEGKDRGSTLASHQGETGSIPRRVSGFSQVESCRSMTLVGGFSRGSPVSPTPSFRHRSILTSITLTGSQDLVVKSHPDLFNHSCFVEFLEYQLMSPAGIARSSRLTSGRVLLKRLSSTLSDRVQPRPEVHGVTTHDPLRSDYTRGVSCRISKLAGVKVPRLSRRKHCTAHLARRSAEALDVRVSVARISLPRFLTLDAGVQPTLN</sequence>
<name>A0ABQ9ILG3_9NEOP</name>
<reference evidence="2 3" key="1">
    <citation type="submission" date="2023-02" db="EMBL/GenBank/DDBJ databases">
        <title>LHISI_Scaffold_Assembly.</title>
        <authorList>
            <person name="Stuart O.P."/>
            <person name="Cleave R."/>
            <person name="Magrath M.J.L."/>
            <person name="Mikheyev A.S."/>
        </authorList>
    </citation>
    <scope>NUCLEOTIDE SEQUENCE [LARGE SCALE GENOMIC DNA]</scope>
    <source>
        <strain evidence="2">Daus_M_001</strain>
        <tissue evidence="2">Leg muscle</tissue>
    </source>
</reference>
<dbReference type="Proteomes" id="UP001159363">
    <property type="component" value="Chromosome 1"/>
</dbReference>
<organism evidence="2 3">
    <name type="scientific">Dryococelus australis</name>
    <dbReference type="NCBI Taxonomy" id="614101"/>
    <lineage>
        <taxon>Eukaryota</taxon>
        <taxon>Metazoa</taxon>
        <taxon>Ecdysozoa</taxon>
        <taxon>Arthropoda</taxon>
        <taxon>Hexapoda</taxon>
        <taxon>Insecta</taxon>
        <taxon>Pterygota</taxon>
        <taxon>Neoptera</taxon>
        <taxon>Polyneoptera</taxon>
        <taxon>Phasmatodea</taxon>
        <taxon>Verophasmatodea</taxon>
        <taxon>Anareolatae</taxon>
        <taxon>Phasmatidae</taxon>
        <taxon>Eurycanthinae</taxon>
        <taxon>Dryococelus</taxon>
    </lineage>
</organism>
<dbReference type="EMBL" id="JARBHB010000001">
    <property type="protein sequence ID" value="KAJ8897514.1"/>
    <property type="molecule type" value="Genomic_DNA"/>
</dbReference>